<dbReference type="Proteomes" id="UP001281761">
    <property type="component" value="Unassembled WGS sequence"/>
</dbReference>
<sequence>MGGPYSIKHAAVSYLDQVARVDHRQIKAWAGWRKGSMMVETTYSQPIVHGGEVEDHAKRWWQSLRTTSGASHGHVGEGDERLIRSLVDEQFQDIVEMIQKKRLLEREQTDVGVGPSEGSESDQESDDEEEGEDEDD</sequence>
<comment type="caution">
    <text evidence="2">The sequence shown here is derived from an EMBL/GenBank/DDBJ whole genome shotgun (WGS) entry which is preliminary data.</text>
</comment>
<evidence type="ECO:0000313" key="3">
    <source>
        <dbReference type="Proteomes" id="UP001281761"/>
    </source>
</evidence>
<feature type="region of interest" description="Disordered" evidence="1">
    <location>
        <begin position="105"/>
        <end position="136"/>
    </location>
</feature>
<feature type="compositionally biased region" description="Acidic residues" evidence="1">
    <location>
        <begin position="119"/>
        <end position="136"/>
    </location>
</feature>
<name>A0ABQ9WWS4_9EUKA</name>
<proteinExistence type="predicted"/>
<accession>A0ABQ9WWS4</accession>
<reference evidence="2 3" key="1">
    <citation type="journal article" date="2022" name="bioRxiv">
        <title>Genomics of Preaxostyla Flagellates Illuminates Evolutionary Transitions and the Path Towards Mitochondrial Loss.</title>
        <authorList>
            <person name="Novak L.V.F."/>
            <person name="Treitli S.C."/>
            <person name="Pyrih J."/>
            <person name="Halakuc P."/>
            <person name="Pipaliya S.V."/>
            <person name="Vacek V."/>
            <person name="Brzon O."/>
            <person name="Soukal P."/>
            <person name="Eme L."/>
            <person name="Dacks J.B."/>
            <person name="Karnkowska A."/>
            <person name="Elias M."/>
            <person name="Hampl V."/>
        </authorList>
    </citation>
    <scope>NUCLEOTIDE SEQUENCE [LARGE SCALE GENOMIC DNA]</scope>
    <source>
        <strain evidence="2">NAU3</strain>
        <tissue evidence="2">Gut</tissue>
    </source>
</reference>
<dbReference type="EMBL" id="JARBJD010000406">
    <property type="protein sequence ID" value="KAK2942475.1"/>
    <property type="molecule type" value="Genomic_DNA"/>
</dbReference>
<evidence type="ECO:0000313" key="2">
    <source>
        <dbReference type="EMBL" id="KAK2942475.1"/>
    </source>
</evidence>
<gene>
    <name evidence="2" type="ORF">BLNAU_22621</name>
</gene>
<protein>
    <submittedName>
        <fullName evidence="2">Uncharacterized protein</fullName>
    </submittedName>
</protein>
<keyword evidence="3" id="KW-1185">Reference proteome</keyword>
<organism evidence="2 3">
    <name type="scientific">Blattamonas nauphoetae</name>
    <dbReference type="NCBI Taxonomy" id="2049346"/>
    <lineage>
        <taxon>Eukaryota</taxon>
        <taxon>Metamonada</taxon>
        <taxon>Preaxostyla</taxon>
        <taxon>Oxymonadida</taxon>
        <taxon>Blattamonas</taxon>
    </lineage>
</organism>
<evidence type="ECO:0000256" key="1">
    <source>
        <dbReference type="SAM" id="MobiDB-lite"/>
    </source>
</evidence>